<evidence type="ECO:0008006" key="4">
    <source>
        <dbReference type="Google" id="ProtNLM"/>
    </source>
</evidence>
<dbReference type="HOGENOM" id="CLU_1465558_0_0_5"/>
<dbReference type="Proteomes" id="UP000002531">
    <property type="component" value="Chromosome"/>
</dbReference>
<dbReference type="AlphaFoldDB" id="Q3SR11"/>
<name>Q3SR11_NITWN</name>
<dbReference type="RefSeq" id="WP_011315266.1">
    <property type="nucleotide sequence ID" value="NC_007406.1"/>
</dbReference>
<feature type="compositionally biased region" description="Basic residues" evidence="1">
    <location>
        <begin position="119"/>
        <end position="129"/>
    </location>
</feature>
<accession>Q3SR11</accession>
<dbReference type="KEGG" id="nwi:Nwi_2021"/>
<protein>
    <recommendedName>
        <fullName evidence="4">Lipoprotein</fullName>
    </recommendedName>
</protein>
<dbReference type="OrthoDB" id="8247660at2"/>
<evidence type="ECO:0000313" key="3">
    <source>
        <dbReference type="Proteomes" id="UP000002531"/>
    </source>
</evidence>
<sequence length="172" mass="18052">MRRSERLLTAAVLISLCGMLAGCGGGGLNNWDPTDMFNFLDTKKKMPGNRQPVFPDGVPGIEQGVPKDLYKSDAGLQQEQAVAAPAPPDESEQARRQGAAEGSSRRAAAADSRTAAAPRKPKRLVHRRATSLPKEEAPPAQQAAPPPPAAQQSEPAAAPPFPAPLPSGSFSR</sequence>
<dbReference type="STRING" id="323098.Nwi_2021"/>
<reference evidence="2 3" key="1">
    <citation type="journal article" date="2006" name="Appl. Environ. Microbiol.">
        <title>Genome sequence of the chemolithoautotrophic nitrite-oxidizing bacterium Nitrobacter winogradskyi Nb-255.</title>
        <authorList>
            <person name="Starkenburg S.R."/>
            <person name="Chain P.S."/>
            <person name="Sayavedra-Soto L.A."/>
            <person name="Hauser L."/>
            <person name="Land M.L."/>
            <person name="Larimer F.W."/>
            <person name="Malfatti S.A."/>
            <person name="Klotz M.G."/>
            <person name="Bottomley P.J."/>
            <person name="Arp D.J."/>
            <person name="Hickey W.J."/>
        </authorList>
    </citation>
    <scope>NUCLEOTIDE SEQUENCE [LARGE SCALE GENOMIC DNA]</scope>
    <source>
        <strain evidence="3">ATCC 25391 / DSM 10237 / CIP 104748 / NCIMB 11846 / Nb-255</strain>
    </source>
</reference>
<organism evidence="2 3">
    <name type="scientific">Nitrobacter winogradskyi (strain ATCC 25391 / DSM 10237 / CIP 104748 / NCIMB 11846 / Nb-255)</name>
    <dbReference type="NCBI Taxonomy" id="323098"/>
    <lineage>
        <taxon>Bacteria</taxon>
        <taxon>Pseudomonadati</taxon>
        <taxon>Pseudomonadota</taxon>
        <taxon>Alphaproteobacteria</taxon>
        <taxon>Hyphomicrobiales</taxon>
        <taxon>Nitrobacteraceae</taxon>
        <taxon>Nitrobacter</taxon>
    </lineage>
</organism>
<dbReference type="eggNOG" id="ENOG502ZUHH">
    <property type="taxonomic scope" value="Bacteria"/>
</dbReference>
<gene>
    <name evidence="2" type="ordered locus">Nwi_2021</name>
</gene>
<evidence type="ECO:0000256" key="1">
    <source>
        <dbReference type="SAM" id="MobiDB-lite"/>
    </source>
</evidence>
<keyword evidence="3" id="KW-1185">Reference proteome</keyword>
<feature type="compositionally biased region" description="Low complexity" evidence="1">
    <location>
        <begin position="96"/>
        <end position="118"/>
    </location>
</feature>
<dbReference type="EMBL" id="CP000115">
    <property type="protein sequence ID" value="ABA05280.1"/>
    <property type="molecule type" value="Genomic_DNA"/>
</dbReference>
<feature type="region of interest" description="Disordered" evidence="1">
    <location>
        <begin position="48"/>
        <end position="172"/>
    </location>
</feature>
<evidence type="ECO:0000313" key="2">
    <source>
        <dbReference type="EMBL" id="ABA05280.1"/>
    </source>
</evidence>
<proteinExistence type="predicted"/>
<dbReference type="PROSITE" id="PS51257">
    <property type="entry name" value="PROKAR_LIPOPROTEIN"/>
    <property type="match status" value="1"/>
</dbReference>